<evidence type="ECO:0000256" key="2">
    <source>
        <dbReference type="ARBA" id="ARBA00022500"/>
    </source>
</evidence>
<evidence type="ECO:0000259" key="8">
    <source>
        <dbReference type="PROSITE" id="PS50111"/>
    </source>
</evidence>
<dbReference type="SMART" id="SM00304">
    <property type="entry name" value="HAMP"/>
    <property type="match status" value="2"/>
</dbReference>
<dbReference type="InterPro" id="IPR004090">
    <property type="entry name" value="Chemotax_Me-accpt_rcpt"/>
</dbReference>
<evidence type="ECO:0000313" key="12">
    <source>
        <dbReference type="Proteomes" id="UP001208771"/>
    </source>
</evidence>
<dbReference type="InterPro" id="IPR003660">
    <property type="entry name" value="HAMP_dom"/>
</dbReference>
<dbReference type="Pfam" id="PF05227">
    <property type="entry name" value="CHASE3"/>
    <property type="match status" value="1"/>
</dbReference>
<dbReference type="SUPFAM" id="SSF58104">
    <property type="entry name" value="Methyl-accepting chemotaxis protein (MCP) signaling domain"/>
    <property type="match status" value="1"/>
</dbReference>
<keyword evidence="7" id="KW-1133">Transmembrane helix</keyword>
<dbReference type="GO" id="GO:0006935">
    <property type="term" value="P:chemotaxis"/>
    <property type="evidence" value="ECO:0007669"/>
    <property type="project" value="UniProtKB-KW"/>
</dbReference>
<dbReference type="CDD" id="cd06225">
    <property type="entry name" value="HAMP"/>
    <property type="match status" value="1"/>
</dbReference>
<feature type="coiled-coil region" evidence="5">
    <location>
        <begin position="325"/>
        <end position="388"/>
    </location>
</feature>
<feature type="domain" description="HAMP" evidence="9">
    <location>
        <begin position="292"/>
        <end position="344"/>
    </location>
</feature>
<name>A0AAE3MXL8_9HYPH</name>
<keyword evidence="7" id="KW-0812">Transmembrane</keyword>
<organism evidence="10 12">
    <name type="scientific">Ectorhizobium quercum</name>
    <dbReference type="NCBI Taxonomy" id="2965071"/>
    <lineage>
        <taxon>Bacteria</taxon>
        <taxon>Pseudomonadati</taxon>
        <taxon>Pseudomonadota</taxon>
        <taxon>Alphaproteobacteria</taxon>
        <taxon>Hyphomicrobiales</taxon>
        <taxon>Rhizobiaceae</taxon>
        <taxon>Ectorhizobium</taxon>
    </lineage>
</organism>
<dbReference type="Proteomes" id="UP001208771">
    <property type="component" value="Unassembled WGS sequence"/>
</dbReference>
<dbReference type="Gene3D" id="1.10.287.950">
    <property type="entry name" value="Methyl-accepting chemotaxis protein"/>
    <property type="match status" value="1"/>
</dbReference>
<dbReference type="PANTHER" id="PTHR43531">
    <property type="entry name" value="PROTEIN ICFG"/>
    <property type="match status" value="1"/>
</dbReference>
<dbReference type="Pfam" id="PF00015">
    <property type="entry name" value="MCPsignal"/>
    <property type="match status" value="1"/>
</dbReference>
<protein>
    <submittedName>
        <fullName evidence="10">Methyl-accepting chemotaxis protein</fullName>
    </submittedName>
</protein>
<evidence type="ECO:0000256" key="3">
    <source>
        <dbReference type="ARBA" id="ARBA00029447"/>
    </source>
</evidence>
<evidence type="ECO:0000256" key="4">
    <source>
        <dbReference type="PROSITE-ProRule" id="PRU00284"/>
    </source>
</evidence>
<accession>A0AAE3MXL8</accession>
<dbReference type="PROSITE" id="PS50885">
    <property type="entry name" value="HAMP"/>
    <property type="match status" value="2"/>
</dbReference>
<gene>
    <name evidence="10" type="ORF">NOF55_04480</name>
    <name evidence="11" type="ORF">NOF55_15945</name>
</gene>
<dbReference type="PROSITE" id="PS50111">
    <property type="entry name" value="CHEMOTAXIS_TRANSDUC_2"/>
    <property type="match status" value="1"/>
</dbReference>
<evidence type="ECO:0000256" key="1">
    <source>
        <dbReference type="ARBA" id="ARBA00004370"/>
    </source>
</evidence>
<feature type="domain" description="Methyl-accepting transducer" evidence="8">
    <location>
        <begin position="349"/>
        <end position="578"/>
    </location>
</feature>
<evidence type="ECO:0000256" key="5">
    <source>
        <dbReference type="SAM" id="Coils"/>
    </source>
</evidence>
<dbReference type="InterPro" id="IPR004089">
    <property type="entry name" value="MCPsignal_dom"/>
</dbReference>
<keyword evidence="2" id="KW-0145">Chemotaxis</keyword>
<dbReference type="EMBL" id="JANFPI010000001">
    <property type="protein sequence ID" value="MCX8996356.1"/>
    <property type="molecule type" value="Genomic_DNA"/>
</dbReference>
<comment type="caution">
    <text evidence="10">The sequence shown here is derived from an EMBL/GenBank/DDBJ whole genome shotgun (WGS) entry which is preliminary data.</text>
</comment>
<dbReference type="RefSeq" id="WP_306410102.1">
    <property type="nucleotide sequence ID" value="NZ_JANFPI010000001.1"/>
</dbReference>
<dbReference type="FunFam" id="1.10.287.950:FF:000001">
    <property type="entry name" value="Methyl-accepting chemotaxis sensory transducer"/>
    <property type="match status" value="1"/>
</dbReference>
<dbReference type="SUPFAM" id="SSF158472">
    <property type="entry name" value="HAMP domain-like"/>
    <property type="match status" value="1"/>
</dbReference>
<dbReference type="SMART" id="SM00283">
    <property type="entry name" value="MA"/>
    <property type="match status" value="1"/>
</dbReference>
<feature type="transmembrane region" description="Helical" evidence="7">
    <location>
        <begin position="187"/>
        <end position="209"/>
    </location>
</feature>
<dbReference type="GO" id="GO:0016020">
    <property type="term" value="C:membrane"/>
    <property type="evidence" value="ECO:0007669"/>
    <property type="project" value="UniProtKB-SubCell"/>
</dbReference>
<evidence type="ECO:0000313" key="11">
    <source>
        <dbReference type="EMBL" id="MCX8998605.1"/>
    </source>
</evidence>
<evidence type="ECO:0000256" key="6">
    <source>
        <dbReference type="SAM" id="MobiDB-lite"/>
    </source>
</evidence>
<dbReference type="EMBL" id="JANFPI010000005">
    <property type="protein sequence ID" value="MCX8998605.1"/>
    <property type="molecule type" value="Genomic_DNA"/>
</dbReference>
<dbReference type="GO" id="GO:0004888">
    <property type="term" value="F:transmembrane signaling receptor activity"/>
    <property type="evidence" value="ECO:0007669"/>
    <property type="project" value="InterPro"/>
</dbReference>
<reference evidence="10" key="1">
    <citation type="submission" date="2022-07" db="EMBL/GenBank/DDBJ databases">
        <title>Ectorhizobium quercum gen.nov., sp. nov.</title>
        <authorList>
            <person name="Ma T."/>
            <person name="Li Y."/>
        </authorList>
    </citation>
    <scope>NUCLEOTIDE SEQUENCE</scope>
    <source>
        <strain evidence="10">BDR2-2</strain>
    </source>
</reference>
<dbReference type="CDD" id="cd11386">
    <property type="entry name" value="MCP_signal"/>
    <property type="match status" value="1"/>
</dbReference>
<dbReference type="Gene3D" id="6.10.340.10">
    <property type="match status" value="1"/>
</dbReference>
<feature type="region of interest" description="Disordered" evidence="6">
    <location>
        <begin position="265"/>
        <end position="293"/>
    </location>
</feature>
<feature type="transmembrane region" description="Helical" evidence="7">
    <location>
        <begin position="12"/>
        <end position="32"/>
    </location>
</feature>
<proteinExistence type="inferred from homology"/>
<evidence type="ECO:0000259" key="9">
    <source>
        <dbReference type="PROSITE" id="PS50885"/>
    </source>
</evidence>
<comment type="similarity">
    <text evidence="3">Belongs to the methyl-accepting chemotaxis (MCP) protein family.</text>
</comment>
<dbReference type="PANTHER" id="PTHR43531:SF11">
    <property type="entry name" value="METHYL-ACCEPTING CHEMOTAXIS PROTEIN 3"/>
    <property type="match status" value="1"/>
</dbReference>
<keyword evidence="5" id="KW-0175">Coiled coil</keyword>
<sequence length="681" mass="72329">MSLKNLSLNLKLVLTFMAIMSVCAFASAWVFWSSMQNNMASDEVDRFSEVMLKADDAQAAMLEQAVNQRGYLLLRSEGAYNDVFASRDRMLAALDDAARLADGDAQALAGLSAMRQAADAFHTQLAVPQLAARKDTGMPVSEIVEIGGSAARNHLDAFRQAFTGFREDVGGRRELLMAEQNVRQTGIYIALGLGGTLAGVVALLLVWLLSRSIVTPVVGMTAAMSRLAEGDHDIEVPAVDRGDEVGRMARAVLVFKQAAIDKERLSGETERMRTESEEERRRNDADRAERDGQTRFAVEQLADGLRALSDGDVSYRLDRDFAPHLDELRVDFNNALEKLQATLRAVGTTAATLRAGASEILSATDDLAHRTEQQAASVEETAAALEQVTTTVRDSAKGAEQAGQLVAKAKGEAEKSGDVMRRAVSAMREIEKSSAAIGSIIGVIDEIAFQTNLLALNAGVEAARAGDAGKGFAVVAQEVRELAQRSANAAKEIKTLINASSQQVLNGVNLVDETGKALEAIIVEVEEIDAHVSTIVIAAREQATGLQEINAAVNTMDQGTQKNAAMVEQQTAASHTLAGEAQSLNDLLAQFRIDGEAAVAGAPQPRAQGFSPAGASGAAASRPAAQPVARQPVRKITTPQAAPETARPVPSPAHALGQKLAGAFGARQEEGGRSDPDWTEF</sequence>
<feature type="compositionally biased region" description="Low complexity" evidence="6">
    <location>
        <begin position="607"/>
        <end position="631"/>
    </location>
</feature>
<dbReference type="InterPro" id="IPR007891">
    <property type="entry name" value="CHASE3"/>
</dbReference>
<evidence type="ECO:0000313" key="10">
    <source>
        <dbReference type="EMBL" id="MCX8996356.1"/>
    </source>
</evidence>
<evidence type="ECO:0000256" key="7">
    <source>
        <dbReference type="SAM" id="Phobius"/>
    </source>
</evidence>
<keyword evidence="7" id="KW-0472">Membrane</keyword>
<feature type="region of interest" description="Disordered" evidence="6">
    <location>
        <begin position="603"/>
        <end position="681"/>
    </location>
</feature>
<keyword evidence="4" id="KW-0807">Transducer</keyword>
<dbReference type="AlphaFoldDB" id="A0AAE3MXL8"/>
<feature type="compositionally biased region" description="Basic and acidic residues" evidence="6">
    <location>
        <begin position="667"/>
        <end position="681"/>
    </location>
</feature>
<dbReference type="PRINTS" id="PR00260">
    <property type="entry name" value="CHEMTRNSDUCR"/>
</dbReference>
<comment type="subcellular location">
    <subcellularLocation>
        <location evidence="1">Membrane</location>
    </subcellularLocation>
</comment>
<dbReference type="GO" id="GO:0007165">
    <property type="term" value="P:signal transduction"/>
    <property type="evidence" value="ECO:0007669"/>
    <property type="project" value="UniProtKB-KW"/>
</dbReference>
<dbReference type="InterPro" id="IPR051310">
    <property type="entry name" value="MCP_chemotaxis"/>
</dbReference>
<keyword evidence="12" id="KW-1185">Reference proteome</keyword>
<feature type="domain" description="HAMP" evidence="9">
    <location>
        <begin position="211"/>
        <end position="264"/>
    </location>
</feature>
<dbReference type="Pfam" id="PF00672">
    <property type="entry name" value="HAMP"/>
    <property type="match status" value="1"/>
</dbReference>